<sequence length="131" mass="15042">MGRRKIKRGVGAQRVPSKDVWIADEIRYIQARAAARDARLVQFNSLGLFSTETGDAWLLDPEDHLASRLARDGVPEEVYFEEDETNFKIEWKGTYQIEGDVFLYVDRIGNRHIAISGYPTDRIANLKPLFE</sequence>
<dbReference type="OrthoDB" id="8774098at2"/>
<dbReference type="AlphaFoldDB" id="Q028M9"/>
<dbReference type="KEGG" id="sus:Acid_1532"/>
<reference evidence="1" key="1">
    <citation type="submission" date="2006-10" db="EMBL/GenBank/DDBJ databases">
        <title>Complete sequence of Solibacter usitatus Ellin6076.</title>
        <authorList>
            <consortium name="US DOE Joint Genome Institute"/>
            <person name="Copeland A."/>
            <person name="Lucas S."/>
            <person name="Lapidus A."/>
            <person name="Barry K."/>
            <person name="Detter J.C."/>
            <person name="Glavina del Rio T."/>
            <person name="Hammon N."/>
            <person name="Israni S."/>
            <person name="Dalin E."/>
            <person name="Tice H."/>
            <person name="Pitluck S."/>
            <person name="Thompson L.S."/>
            <person name="Brettin T."/>
            <person name="Bruce D."/>
            <person name="Han C."/>
            <person name="Tapia R."/>
            <person name="Gilna P."/>
            <person name="Schmutz J."/>
            <person name="Larimer F."/>
            <person name="Land M."/>
            <person name="Hauser L."/>
            <person name="Kyrpides N."/>
            <person name="Mikhailova N."/>
            <person name="Janssen P.H."/>
            <person name="Kuske C.R."/>
            <person name="Richardson P."/>
        </authorList>
    </citation>
    <scope>NUCLEOTIDE SEQUENCE</scope>
    <source>
        <strain evidence="1">Ellin6076</strain>
    </source>
</reference>
<dbReference type="InParanoid" id="Q028M9"/>
<proteinExistence type="predicted"/>
<dbReference type="HOGENOM" id="CLU_1926184_0_0_0"/>
<evidence type="ECO:0000313" key="1">
    <source>
        <dbReference type="EMBL" id="ABJ82523.1"/>
    </source>
</evidence>
<dbReference type="EMBL" id="CP000473">
    <property type="protein sequence ID" value="ABJ82523.1"/>
    <property type="molecule type" value="Genomic_DNA"/>
</dbReference>
<gene>
    <name evidence="1" type="ordered locus">Acid_1532</name>
</gene>
<dbReference type="STRING" id="234267.Acid_1532"/>
<accession>Q028M9</accession>
<name>Q028M9_SOLUE</name>
<organism evidence="1">
    <name type="scientific">Solibacter usitatus (strain Ellin6076)</name>
    <dbReference type="NCBI Taxonomy" id="234267"/>
    <lineage>
        <taxon>Bacteria</taxon>
        <taxon>Pseudomonadati</taxon>
        <taxon>Acidobacteriota</taxon>
        <taxon>Terriglobia</taxon>
        <taxon>Bryobacterales</taxon>
        <taxon>Solibacteraceae</taxon>
        <taxon>Candidatus Solibacter</taxon>
    </lineage>
</organism>
<protein>
    <submittedName>
        <fullName evidence="1">Uncharacterized protein</fullName>
    </submittedName>
</protein>